<accession>A0ABZ2MI77</accession>
<evidence type="ECO:0000256" key="1">
    <source>
        <dbReference type="SAM" id="MobiDB-lite"/>
    </source>
</evidence>
<sequence>MTGSTSPDTDGGSASATSAIDAAEAETGGTAYAVDDENGSWEIDLAKDARASR</sequence>
<feature type="compositionally biased region" description="Low complexity" evidence="1">
    <location>
        <begin position="8"/>
        <end position="31"/>
    </location>
</feature>
<gene>
    <name evidence="2" type="ORF">V1351_01475</name>
</gene>
<protein>
    <submittedName>
        <fullName evidence="2">Uncharacterized protein</fullName>
    </submittedName>
</protein>
<proteinExistence type="predicted"/>
<evidence type="ECO:0000313" key="2">
    <source>
        <dbReference type="EMBL" id="WXB76755.1"/>
    </source>
</evidence>
<name>A0ABZ2MI77_9MICO</name>
<dbReference type="EMBL" id="CP144913">
    <property type="protein sequence ID" value="WXB76755.1"/>
    <property type="molecule type" value="Genomic_DNA"/>
</dbReference>
<keyword evidence="3" id="KW-1185">Reference proteome</keyword>
<dbReference type="Proteomes" id="UP001382727">
    <property type="component" value="Chromosome"/>
</dbReference>
<feature type="compositionally biased region" description="Basic and acidic residues" evidence="1">
    <location>
        <begin position="44"/>
        <end position="53"/>
    </location>
</feature>
<organism evidence="2 3">
    <name type="scientific">Janibacter alittae</name>
    <dbReference type="NCBI Taxonomy" id="3115209"/>
    <lineage>
        <taxon>Bacteria</taxon>
        <taxon>Bacillati</taxon>
        <taxon>Actinomycetota</taxon>
        <taxon>Actinomycetes</taxon>
        <taxon>Micrococcales</taxon>
        <taxon>Intrasporangiaceae</taxon>
        <taxon>Janibacter</taxon>
    </lineage>
</organism>
<reference evidence="2 3" key="1">
    <citation type="submission" date="2024-02" db="EMBL/GenBank/DDBJ databases">
        <title>Janibacter sp. nov., isolated from gut of marine sandworm.</title>
        <authorList>
            <person name="Kim B."/>
            <person name="Jun M.O."/>
            <person name="Shin N.-R."/>
        </authorList>
    </citation>
    <scope>NUCLEOTIDE SEQUENCE [LARGE SCALE GENOMIC DNA]</scope>
    <source>
        <strain evidence="2 3">A1S7</strain>
    </source>
</reference>
<evidence type="ECO:0000313" key="3">
    <source>
        <dbReference type="Proteomes" id="UP001382727"/>
    </source>
</evidence>
<dbReference type="RefSeq" id="WP_338750050.1">
    <property type="nucleotide sequence ID" value="NZ_CP144913.1"/>
</dbReference>
<feature type="region of interest" description="Disordered" evidence="1">
    <location>
        <begin position="1"/>
        <end position="53"/>
    </location>
</feature>